<evidence type="ECO:0000313" key="3">
    <source>
        <dbReference type="Proteomes" id="UP000580839"/>
    </source>
</evidence>
<name>A0A849SN39_UNCEI</name>
<accession>A0A849SN39</accession>
<dbReference type="Pfam" id="PF00359">
    <property type="entry name" value="PTS_EIIA_2"/>
    <property type="match status" value="1"/>
</dbReference>
<comment type="caution">
    <text evidence="2">The sequence shown here is derived from an EMBL/GenBank/DDBJ whole genome shotgun (WGS) entry which is preliminary data.</text>
</comment>
<gene>
    <name evidence="2" type="ORF">HOP12_07630</name>
</gene>
<sequence>MTVLAAPAIPDLPLFILELHWRRRDLVLGELVTLAHRVGSVRSIGPLLETLRIRERIAPSLLGKGAAFPALRSLLVTRPTLVGGRAARALDWSSEPDGQVRLVMLALAPAEMAEESWHGWLARVAALVRQQRPRQKLLEATTAESAAALMKEAGA</sequence>
<protein>
    <submittedName>
        <fullName evidence="2">PTS transporter subunit EIIA</fullName>
    </submittedName>
</protein>
<dbReference type="Gene3D" id="3.40.930.10">
    <property type="entry name" value="Mannitol-specific EII, Chain A"/>
    <property type="match status" value="1"/>
</dbReference>
<feature type="domain" description="PTS EIIA type-2" evidence="1">
    <location>
        <begin position="8"/>
        <end position="153"/>
    </location>
</feature>
<dbReference type="InterPro" id="IPR002178">
    <property type="entry name" value="PTS_EIIA_type-2_dom"/>
</dbReference>
<evidence type="ECO:0000313" key="2">
    <source>
        <dbReference type="EMBL" id="NOT34024.1"/>
    </source>
</evidence>
<organism evidence="2 3">
    <name type="scientific">Eiseniibacteriota bacterium</name>
    <dbReference type="NCBI Taxonomy" id="2212470"/>
    <lineage>
        <taxon>Bacteria</taxon>
        <taxon>Candidatus Eiseniibacteriota</taxon>
    </lineage>
</organism>
<dbReference type="SUPFAM" id="SSF55804">
    <property type="entry name" value="Phoshotransferase/anion transport protein"/>
    <property type="match status" value="1"/>
</dbReference>
<dbReference type="InterPro" id="IPR016152">
    <property type="entry name" value="PTrfase/Anion_transptr"/>
</dbReference>
<dbReference type="EMBL" id="JABFRW010000088">
    <property type="protein sequence ID" value="NOT34024.1"/>
    <property type="molecule type" value="Genomic_DNA"/>
</dbReference>
<dbReference type="Proteomes" id="UP000580839">
    <property type="component" value="Unassembled WGS sequence"/>
</dbReference>
<proteinExistence type="predicted"/>
<evidence type="ECO:0000259" key="1">
    <source>
        <dbReference type="PROSITE" id="PS51094"/>
    </source>
</evidence>
<reference evidence="2 3" key="1">
    <citation type="submission" date="2020-04" db="EMBL/GenBank/DDBJ databases">
        <title>Metagenomic profiling of ammonia- and methane-oxidizing microorganisms in a Dutch drinking water treatment plant.</title>
        <authorList>
            <person name="Poghosyan L."/>
            <person name="Leucker S."/>
        </authorList>
    </citation>
    <scope>NUCLEOTIDE SEQUENCE [LARGE SCALE GENOMIC DNA]</scope>
    <source>
        <strain evidence="2">S-RSF-IL-03</strain>
    </source>
</reference>
<dbReference type="AlphaFoldDB" id="A0A849SN39"/>
<dbReference type="PROSITE" id="PS51094">
    <property type="entry name" value="PTS_EIIA_TYPE_2"/>
    <property type="match status" value="1"/>
</dbReference>